<proteinExistence type="predicted"/>
<dbReference type="RefSeq" id="WP_014695804.1">
    <property type="nucleotide sequence ID" value="NC_017806.1"/>
</dbReference>
<feature type="compositionally biased region" description="Pro residues" evidence="1">
    <location>
        <begin position="198"/>
        <end position="207"/>
    </location>
</feature>
<dbReference type="HOGENOM" id="CLU_081588_3_0_0"/>
<dbReference type="CDD" id="cd09731">
    <property type="entry name" value="Cse2_I-E"/>
    <property type="match status" value="1"/>
</dbReference>
<dbReference type="InterPro" id="IPR013382">
    <property type="entry name" value="CRISPR-assoc_prot_Cse2"/>
</dbReference>
<organism evidence="2 3">
    <name type="scientific">Deinococcus gobiensis (strain DSM 21396 / JCM 16679 / CGMCC 1.7299 / I-0)</name>
    <dbReference type="NCBI Taxonomy" id="745776"/>
    <lineage>
        <taxon>Bacteria</taxon>
        <taxon>Thermotogati</taxon>
        <taxon>Deinococcota</taxon>
        <taxon>Deinococci</taxon>
        <taxon>Deinococcales</taxon>
        <taxon>Deinococcaceae</taxon>
        <taxon>Deinococcus</taxon>
    </lineage>
</organism>
<dbReference type="InterPro" id="IPR038287">
    <property type="entry name" value="Cse2_sf"/>
</dbReference>
<feature type="compositionally biased region" description="Acidic residues" evidence="1">
    <location>
        <begin position="208"/>
        <end position="218"/>
    </location>
</feature>
<protein>
    <submittedName>
        <fullName evidence="2">CRISPR-associated protein</fullName>
    </submittedName>
</protein>
<dbReference type="Gene3D" id="1.10.520.40">
    <property type="entry name" value="CRISPR-associated protein Cse2"/>
    <property type="match status" value="1"/>
</dbReference>
<dbReference type="OrthoDB" id="69928at2"/>
<evidence type="ECO:0000256" key="1">
    <source>
        <dbReference type="SAM" id="MobiDB-lite"/>
    </source>
</evidence>
<dbReference type="PATRIC" id="fig|745776.4.peg.4049"/>
<dbReference type="KEGG" id="dgo:DGo_PE0018"/>
<evidence type="ECO:0000313" key="3">
    <source>
        <dbReference type="Proteomes" id="UP000007575"/>
    </source>
</evidence>
<evidence type="ECO:0000313" key="2">
    <source>
        <dbReference type="EMBL" id="AFD28162.1"/>
    </source>
</evidence>
<geneLocation type="plasmid" evidence="2 3">
    <name>P5</name>
</geneLocation>
<dbReference type="NCBIfam" id="TIGR02548">
    <property type="entry name" value="casB_cse2"/>
    <property type="match status" value="1"/>
</dbReference>
<dbReference type="Proteomes" id="UP000007575">
    <property type="component" value="Plasmid P5"/>
</dbReference>
<keyword evidence="3" id="KW-1185">Reference proteome</keyword>
<dbReference type="Pfam" id="PF09485">
    <property type="entry name" value="CRISPR_Cse2"/>
    <property type="match status" value="1"/>
</dbReference>
<keyword evidence="2" id="KW-0614">Plasmid</keyword>
<dbReference type="AlphaFoldDB" id="H8H3R5"/>
<feature type="region of interest" description="Disordered" evidence="1">
    <location>
        <begin position="179"/>
        <end position="218"/>
    </location>
</feature>
<gene>
    <name evidence="2" type="primary">cse</name>
    <name evidence="2" type="ordered locus">DGo_PE0018</name>
</gene>
<sequence length="218" mass="24410">MTQTAPEATPHERLVRHLSRLDRGQLAQLRRSLGDDRPGQSVPWLAGVFLRSGLGTPGAGQWQALALVAGLYALVERPDDTTETEAPAPERRESFGQTFGGLYLAQDQRPSTEKRFLALLDADTDALPYALRQAVTLLHAGDHTPDWVQLLRDVNLWDHDEYGDEVRRRWARDFYRRAERLPDTDPAETSAQSETPAPNLPPRPDPTLPDEDEGDDTL</sequence>
<accession>H8H3R5</accession>
<reference evidence="2 3" key="1">
    <citation type="journal article" date="2012" name="PLoS ONE">
        <title>Genome sequence and transcriptome analysis of the radioresistant bacterium Deinococcus gobiensis: insights into the extreme environmental adaptations.</title>
        <authorList>
            <person name="Yuan M."/>
            <person name="Chen M."/>
            <person name="Zhang W."/>
            <person name="Lu W."/>
            <person name="Wang J."/>
            <person name="Yang M."/>
            <person name="Zhao P."/>
            <person name="Tang R."/>
            <person name="Li X."/>
            <person name="Hao Y."/>
            <person name="Zhou Z."/>
            <person name="Zhan Y."/>
            <person name="Yu H."/>
            <person name="Teng C."/>
            <person name="Yan Y."/>
            <person name="Ping S."/>
            <person name="Wang Y."/>
            <person name="Lin M."/>
        </authorList>
    </citation>
    <scope>NUCLEOTIDE SEQUENCE [LARGE SCALE GENOMIC DNA]</scope>
    <source>
        <strain evidence="3">DSM 21396 / JCM 16679 / CGMCC 1.7299 / I-0</strain>
        <plasmid evidence="2">P5</plasmid>
    </source>
</reference>
<dbReference type="EMBL" id="CP002196">
    <property type="protein sequence ID" value="AFD28162.1"/>
    <property type="molecule type" value="Genomic_DNA"/>
</dbReference>
<name>H8H3R5_DEIGI</name>